<feature type="chain" id="PRO_5014740259" evidence="1">
    <location>
        <begin position="19"/>
        <end position="78"/>
    </location>
</feature>
<dbReference type="AlphaFoldDB" id="A0A2M4CBY3"/>
<dbReference type="EMBL" id="GGFJ01013711">
    <property type="protein sequence ID" value="MBW62852.1"/>
    <property type="molecule type" value="Transcribed_RNA"/>
</dbReference>
<organism evidence="2">
    <name type="scientific">Anopheles marajoara</name>
    <dbReference type="NCBI Taxonomy" id="58244"/>
    <lineage>
        <taxon>Eukaryota</taxon>
        <taxon>Metazoa</taxon>
        <taxon>Ecdysozoa</taxon>
        <taxon>Arthropoda</taxon>
        <taxon>Hexapoda</taxon>
        <taxon>Insecta</taxon>
        <taxon>Pterygota</taxon>
        <taxon>Neoptera</taxon>
        <taxon>Endopterygota</taxon>
        <taxon>Diptera</taxon>
        <taxon>Nematocera</taxon>
        <taxon>Culicoidea</taxon>
        <taxon>Culicidae</taxon>
        <taxon>Anophelinae</taxon>
        <taxon>Anopheles</taxon>
    </lineage>
</organism>
<evidence type="ECO:0000313" key="2">
    <source>
        <dbReference type="EMBL" id="MBW62852.1"/>
    </source>
</evidence>
<proteinExistence type="predicted"/>
<keyword evidence="1" id="KW-0732">Signal</keyword>
<reference evidence="2" key="1">
    <citation type="submission" date="2018-01" db="EMBL/GenBank/DDBJ databases">
        <title>An insight into the sialome of Amazonian anophelines.</title>
        <authorList>
            <person name="Ribeiro J.M."/>
            <person name="Scarpassa V."/>
            <person name="Calvo E."/>
        </authorList>
    </citation>
    <scope>NUCLEOTIDE SEQUENCE</scope>
    <source>
        <tissue evidence="2">Salivary glands</tissue>
    </source>
</reference>
<feature type="signal peptide" evidence="1">
    <location>
        <begin position="1"/>
        <end position="18"/>
    </location>
</feature>
<protein>
    <submittedName>
        <fullName evidence="2">Putative secreted protein</fullName>
    </submittedName>
</protein>
<accession>A0A2M4CBY3</accession>
<sequence length="78" mass="8918">MTATVVALLATFTLPAHLSVQQSNRSIQYNKPITCFPEKKNVLCLCLPHHATRIVRRPWRQISHTATNQHKRQQGDSE</sequence>
<name>A0A2M4CBY3_9DIPT</name>
<evidence type="ECO:0000256" key="1">
    <source>
        <dbReference type="SAM" id="SignalP"/>
    </source>
</evidence>